<accession>A0A0F3NHU9</accession>
<dbReference type="InterPro" id="IPR035906">
    <property type="entry name" value="MetI-like_sf"/>
</dbReference>
<evidence type="ECO:0000256" key="4">
    <source>
        <dbReference type="ARBA" id="ARBA00023136"/>
    </source>
</evidence>
<name>A0A0F3NHU9_ANAPH</name>
<dbReference type="CDD" id="cd06261">
    <property type="entry name" value="TM_PBP2"/>
    <property type="match status" value="1"/>
</dbReference>
<evidence type="ECO:0000313" key="5">
    <source>
        <dbReference type="EMBL" id="KJV67628.1"/>
    </source>
</evidence>
<keyword evidence="3" id="KW-1133">Transmembrane helix</keyword>
<evidence type="ECO:0000256" key="1">
    <source>
        <dbReference type="ARBA" id="ARBA00004651"/>
    </source>
</evidence>
<protein>
    <submittedName>
        <fullName evidence="5">Binding--dependent transport system inner membrane component family protein</fullName>
    </submittedName>
</protein>
<dbReference type="EMBL" id="LANW01000001">
    <property type="protein sequence ID" value="KJV67628.1"/>
    <property type="molecule type" value="Genomic_DNA"/>
</dbReference>
<proteinExistence type="predicted"/>
<dbReference type="AlphaFoldDB" id="A0A0F3NHU9"/>
<dbReference type="PANTHER" id="PTHR42727:SF1">
    <property type="entry name" value="PHOSPHATE TRANSPORT SYSTEM PERMEASE"/>
    <property type="match status" value="1"/>
</dbReference>
<dbReference type="Gene3D" id="1.10.3720.10">
    <property type="entry name" value="MetI-like"/>
    <property type="match status" value="1"/>
</dbReference>
<comment type="caution">
    <text evidence="5">The sequence shown here is derived from an EMBL/GenBank/DDBJ whole genome shotgun (WGS) entry which is preliminary data.</text>
</comment>
<keyword evidence="2" id="KW-0812">Transmembrane</keyword>
<dbReference type="Proteomes" id="UP000033385">
    <property type="component" value="Unassembled WGS sequence"/>
</dbReference>
<keyword evidence="4" id="KW-0472">Membrane</keyword>
<dbReference type="PATRIC" id="fig|1359153.3.peg.631"/>
<dbReference type="SUPFAM" id="SSF161098">
    <property type="entry name" value="MetI-like"/>
    <property type="match status" value="1"/>
</dbReference>
<evidence type="ECO:0000256" key="2">
    <source>
        <dbReference type="ARBA" id="ARBA00022692"/>
    </source>
</evidence>
<dbReference type="PANTHER" id="PTHR42727">
    <property type="entry name" value="PHOSPHATE TRANSPORT SYSTEM PERMEASE PROTEIN"/>
    <property type="match status" value="1"/>
</dbReference>
<organism evidence="5 6">
    <name type="scientific">Anaplasma phagocytophilum str. ApNP</name>
    <dbReference type="NCBI Taxonomy" id="1359153"/>
    <lineage>
        <taxon>Bacteria</taxon>
        <taxon>Pseudomonadati</taxon>
        <taxon>Pseudomonadota</taxon>
        <taxon>Alphaproteobacteria</taxon>
        <taxon>Rickettsiales</taxon>
        <taxon>Anaplasmataceae</taxon>
        <taxon>Anaplasma</taxon>
        <taxon>phagocytophilum group</taxon>
    </lineage>
</organism>
<dbReference type="InterPro" id="IPR000515">
    <property type="entry name" value="MetI-like"/>
</dbReference>
<gene>
    <name evidence="5" type="ORF">APHNP_0620</name>
</gene>
<evidence type="ECO:0000313" key="6">
    <source>
        <dbReference type="Proteomes" id="UP000033385"/>
    </source>
</evidence>
<sequence length="125" mass="13530">MALGATRAETTWHIVVPYALPDICSSVILSISRVIGETMIVLMAAGVTASFTFNPLHSVTTITVQIATILTGTRISKVFILPQLMRLGLRYSLSLGCSICWLLSLLEKLAYPPVRNAQECSCTST</sequence>
<dbReference type="GO" id="GO:0005886">
    <property type="term" value="C:plasma membrane"/>
    <property type="evidence" value="ECO:0007669"/>
    <property type="project" value="UniProtKB-SubCell"/>
</dbReference>
<dbReference type="GO" id="GO:0055085">
    <property type="term" value="P:transmembrane transport"/>
    <property type="evidence" value="ECO:0007669"/>
    <property type="project" value="InterPro"/>
</dbReference>
<evidence type="ECO:0000256" key="3">
    <source>
        <dbReference type="ARBA" id="ARBA00022989"/>
    </source>
</evidence>
<comment type="subcellular location">
    <subcellularLocation>
        <location evidence="1">Cell membrane</location>
        <topology evidence="1">Multi-pass membrane protein</topology>
    </subcellularLocation>
</comment>
<reference evidence="5 6" key="1">
    <citation type="submission" date="2015-01" db="EMBL/GenBank/DDBJ databases">
        <title>Genome Sequencing of Rickettsiales.</title>
        <authorList>
            <person name="Daugherty S.C."/>
            <person name="Su Q."/>
            <person name="Abolude K."/>
            <person name="Beier-Sexton M."/>
            <person name="Carlyon J.A."/>
            <person name="Carter R."/>
            <person name="Day N.P."/>
            <person name="Dumler S.J."/>
            <person name="Dyachenko V."/>
            <person name="Godinez A."/>
            <person name="Kurtti T.J."/>
            <person name="Lichay M."/>
            <person name="Mullins K.E."/>
            <person name="Ott S."/>
            <person name="Pappas-Brown V."/>
            <person name="Paris D.H."/>
            <person name="Patel P."/>
            <person name="Richards A.L."/>
            <person name="Sadzewicz L."/>
            <person name="Sears K."/>
            <person name="Seidman D."/>
            <person name="Sengamalay N."/>
            <person name="Stenos J."/>
            <person name="Tallon L.J."/>
            <person name="Vincent G."/>
            <person name="Fraser C.M."/>
            <person name="Munderloh U."/>
            <person name="Dunning-Hotopp J.C."/>
        </authorList>
    </citation>
    <scope>NUCLEOTIDE SEQUENCE [LARGE SCALE GENOMIC DNA]</scope>
    <source>
        <strain evidence="5 6">ApNP</strain>
    </source>
</reference>